<evidence type="ECO:0000313" key="1">
    <source>
        <dbReference type="EMBL" id="WAI47435.1"/>
    </source>
</evidence>
<organism evidence="1 2">
    <name type="scientific">Pseudomonas triclosanedens</name>
    <dbReference type="NCBI Taxonomy" id="2961893"/>
    <lineage>
        <taxon>Bacteria</taxon>
        <taxon>Pseudomonadati</taxon>
        <taxon>Pseudomonadota</taxon>
        <taxon>Gammaproteobacteria</taxon>
        <taxon>Pseudomonadales</taxon>
        <taxon>Pseudomonadaceae</taxon>
        <taxon>Pseudomonas</taxon>
    </lineage>
</organism>
<protein>
    <submittedName>
        <fullName evidence="1">Uncharacterized protein</fullName>
    </submittedName>
</protein>
<accession>A0ABY6ZRQ0</accession>
<dbReference type="EMBL" id="CP113432">
    <property type="protein sequence ID" value="WAI47435.1"/>
    <property type="molecule type" value="Genomic_DNA"/>
</dbReference>
<sequence length="262" mass="28182">MLYTQLFRGRTSVAPYPSHVFEELFKLQTTSAEPDSTEINIPDPTRLGLPELDGVTANSAINITGEAVDFSPAGAAVLLYGSVEKVPSGTVTEPEHHDAYVDRTIRLAHIPLVVTSVTGAGGTPVYVKGVDYSVTPGGIRILKGGTLAAAINATVAPVGGGLKKLPIEIDYSYPTVDVVKPFTTSRKFYRVMFEQINEGGDGEKRRITCFYARISLNGGLPLNQGTDFGTIPVQIRLLPDPEIFEPGEAAMWTWEVQDTDAA</sequence>
<dbReference type="RefSeq" id="WP_254473703.1">
    <property type="nucleotide sequence ID" value="NZ_CP113432.1"/>
</dbReference>
<proteinExistence type="predicted"/>
<name>A0ABY6ZRQ0_9PSED</name>
<reference evidence="1" key="1">
    <citation type="submission" date="2022-11" db="EMBL/GenBank/DDBJ databases">
        <title>Pseudomonas triclosanedens sp. nov., a triclosan degrader isolated from activated sludge.</title>
        <authorList>
            <person name="Yin Y."/>
            <person name="Lu Z."/>
        </authorList>
    </citation>
    <scope>NUCLEOTIDE SEQUENCE</scope>
    <source>
        <strain evidence="1">ZM23</strain>
    </source>
</reference>
<gene>
    <name evidence="1" type="ORF">OU419_16805</name>
</gene>
<keyword evidence="2" id="KW-1185">Reference proteome</keyword>
<dbReference type="Proteomes" id="UP001163624">
    <property type="component" value="Chromosome"/>
</dbReference>
<evidence type="ECO:0000313" key="2">
    <source>
        <dbReference type="Proteomes" id="UP001163624"/>
    </source>
</evidence>